<evidence type="ECO:0000313" key="2">
    <source>
        <dbReference type="EMBL" id="RMI29895.1"/>
    </source>
</evidence>
<sequence>MKQICAYALVGATLLLAGCEVSVSSAGGTSAPTLPAVPNNMVSVSPAPSGHGAIGLDPCTSLPDAAVTKAGFDPATRRRSDSVFGTYSFIGCSFDHKISSDIGVTVTDRSLDVAVAGLSIDDFRRREGARAKDVTINGHNGIEYLHASAEECYVTLPMSSGGVLDIGQTVMSVYSHDRPCDNIEAVASEIQASLAVK</sequence>
<evidence type="ECO:0000256" key="1">
    <source>
        <dbReference type="SAM" id="SignalP"/>
    </source>
</evidence>
<organism evidence="2 3">
    <name type="scientific">Nocardia stercoris</name>
    <dbReference type="NCBI Taxonomy" id="2483361"/>
    <lineage>
        <taxon>Bacteria</taxon>
        <taxon>Bacillati</taxon>
        <taxon>Actinomycetota</taxon>
        <taxon>Actinomycetes</taxon>
        <taxon>Mycobacteriales</taxon>
        <taxon>Nocardiaceae</taxon>
        <taxon>Nocardia</taxon>
    </lineage>
</organism>
<dbReference type="InterPro" id="IPR024520">
    <property type="entry name" value="DUF3558"/>
</dbReference>
<dbReference type="PROSITE" id="PS51257">
    <property type="entry name" value="PROKAR_LIPOPROTEIN"/>
    <property type="match status" value="1"/>
</dbReference>
<dbReference type="OrthoDB" id="4558219at2"/>
<accession>A0A3M2L252</accession>
<dbReference type="AlphaFoldDB" id="A0A3M2L252"/>
<dbReference type="RefSeq" id="WP_122190408.1">
    <property type="nucleotide sequence ID" value="NZ_RFFH01000012.1"/>
</dbReference>
<evidence type="ECO:0000313" key="3">
    <source>
        <dbReference type="Proteomes" id="UP000279275"/>
    </source>
</evidence>
<protein>
    <submittedName>
        <fullName evidence="2">DUF3558 domain-containing protein</fullName>
    </submittedName>
</protein>
<dbReference type="Proteomes" id="UP000279275">
    <property type="component" value="Unassembled WGS sequence"/>
</dbReference>
<keyword evidence="1" id="KW-0732">Signal</keyword>
<dbReference type="EMBL" id="RFFH01000012">
    <property type="protein sequence ID" value="RMI29895.1"/>
    <property type="molecule type" value="Genomic_DNA"/>
</dbReference>
<name>A0A3M2L252_9NOCA</name>
<feature type="signal peptide" evidence="1">
    <location>
        <begin position="1"/>
        <end position="26"/>
    </location>
</feature>
<gene>
    <name evidence="2" type="ORF">EBN03_24185</name>
</gene>
<proteinExistence type="predicted"/>
<reference evidence="2 3" key="1">
    <citation type="submission" date="2018-10" db="EMBL/GenBank/DDBJ databases">
        <title>Isolation from cow dung.</title>
        <authorList>
            <person name="Ling L."/>
        </authorList>
    </citation>
    <scope>NUCLEOTIDE SEQUENCE [LARGE SCALE GENOMIC DNA]</scope>
    <source>
        <strain evidence="2 3">NEAU-LL90</strain>
    </source>
</reference>
<keyword evidence="3" id="KW-1185">Reference proteome</keyword>
<dbReference type="Pfam" id="PF12079">
    <property type="entry name" value="DUF3558"/>
    <property type="match status" value="1"/>
</dbReference>
<feature type="chain" id="PRO_5018199802" evidence="1">
    <location>
        <begin position="27"/>
        <end position="197"/>
    </location>
</feature>
<comment type="caution">
    <text evidence="2">The sequence shown here is derived from an EMBL/GenBank/DDBJ whole genome shotgun (WGS) entry which is preliminary data.</text>
</comment>